<feature type="domain" description="ABC transporter" evidence="3">
    <location>
        <begin position="4"/>
        <end position="229"/>
    </location>
</feature>
<evidence type="ECO:0000256" key="2">
    <source>
        <dbReference type="ARBA" id="ARBA00022840"/>
    </source>
</evidence>
<gene>
    <name evidence="4" type="ORF">QT716_00365</name>
</gene>
<evidence type="ECO:0000313" key="5">
    <source>
        <dbReference type="Proteomes" id="UP001280629"/>
    </source>
</evidence>
<evidence type="ECO:0000259" key="3">
    <source>
        <dbReference type="PROSITE" id="PS50893"/>
    </source>
</evidence>
<dbReference type="EMBL" id="JAUBDH010000001">
    <property type="protein sequence ID" value="MDW0108494.1"/>
    <property type="molecule type" value="Genomic_DNA"/>
</dbReference>
<dbReference type="Proteomes" id="UP001280629">
    <property type="component" value="Unassembled WGS sequence"/>
</dbReference>
<dbReference type="SMART" id="SM00382">
    <property type="entry name" value="AAA"/>
    <property type="match status" value="1"/>
</dbReference>
<name>A0ABU4FUW9_9BACL</name>
<accession>A0ABU4FUW9</accession>
<sequence length="301" mass="34099">MTVISLNQVQKKYSRIPVLTNVTFSIKENVITGVAGRNGAGKTTLLKIIAGFMKATEGDVQVFDENPFGSLLVSANSIYIDDAMSYPNPMKLQELLHEFKRFYANWNEELAMRLMEYFAIPFDIRYQFLSKGKRSTFNAIVGIAARCSLTIFDEPTTGMDTAARNDFYRALLKDYIVNPRTILLSSHYIDEIQDIIEDLLVIHRKQVRYHGTVSDLQEAHLSLRGTKEHLTEGTLGKTIVSKTRRGLQEEWILENDFSDAERTKLSRLGIANTTLSLNDAYLALTEQPRGGIDDVFDTQKD</sequence>
<dbReference type="Gene3D" id="3.40.50.300">
    <property type="entry name" value="P-loop containing nucleotide triphosphate hydrolases"/>
    <property type="match status" value="1"/>
</dbReference>
<organism evidence="4 5">
    <name type="scientific">Sporosarcina aquimarina</name>
    <dbReference type="NCBI Taxonomy" id="114975"/>
    <lineage>
        <taxon>Bacteria</taxon>
        <taxon>Bacillati</taxon>
        <taxon>Bacillota</taxon>
        <taxon>Bacilli</taxon>
        <taxon>Bacillales</taxon>
        <taxon>Caryophanaceae</taxon>
        <taxon>Sporosarcina</taxon>
    </lineage>
</organism>
<proteinExistence type="predicted"/>
<keyword evidence="5" id="KW-1185">Reference proteome</keyword>
<dbReference type="SUPFAM" id="SSF52540">
    <property type="entry name" value="P-loop containing nucleoside triphosphate hydrolases"/>
    <property type="match status" value="1"/>
</dbReference>
<comment type="caution">
    <text evidence="4">The sequence shown here is derived from an EMBL/GenBank/DDBJ whole genome shotgun (WGS) entry which is preliminary data.</text>
</comment>
<keyword evidence="2 4" id="KW-0067">ATP-binding</keyword>
<dbReference type="Pfam" id="PF00005">
    <property type="entry name" value="ABC_tran"/>
    <property type="match status" value="1"/>
</dbReference>
<evidence type="ECO:0000256" key="1">
    <source>
        <dbReference type="ARBA" id="ARBA00022741"/>
    </source>
</evidence>
<dbReference type="InterPro" id="IPR003593">
    <property type="entry name" value="AAA+_ATPase"/>
</dbReference>
<keyword evidence="1" id="KW-0547">Nucleotide-binding</keyword>
<dbReference type="InterPro" id="IPR027417">
    <property type="entry name" value="P-loop_NTPase"/>
</dbReference>
<evidence type="ECO:0000313" key="4">
    <source>
        <dbReference type="EMBL" id="MDW0108494.1"/>
    </source>
</evidence>
<dbReference type="InterPro" id="IPR003439">
    <property type="entry name" value="ABC_transporter-like_ATP-bd"/>
</dbReference>
<dbReference type="PANTHER" id="PTHR43158">
    <property type="entry name" value="SKFA PEPTIDE EXPORT ATP-BINDING PROTEIN SKFE"/>
    <property type="match status" value="1"/>
</dbReference>
<reference evidence="4 5" key="1">
    <citation type="submission" date="2023-06" db="EMBL/GenBank/DDBJ databases">
        <title>Sporosarcina sp. nov., isolated from Korean traditional fermented seafood 'Jeotgal'.</title>
        <authorList>
            <person name="Yang A.-I."/>
            <person name="Shin N.-R."/>
        </authorList>
    </citation>
    <scope>NUCLEOTIDE SEQUENCE [LARGE SCALE GENOMIC DNA]</scope>
    <source>
        <strain evidence="4 5">KCTC3840</strain>
    </source>
</reference>
<dbReference type="RefSeq" id="WP_317933682.1">
    <property type="nucleotide sequence ID" value="NZ_JAUBDH010000001.1"/>
</dbReference>
<dbReference type="GO" id="GO:0005524">
    <property type="term" value="F:ATP binding"/>
    <property type="evidence" value="ECO:0007669"/>
    <property type="project" value="UniProtKB-KW"/>
</dbReference>
<protein>
    <submittedName>
        <fullName evidence="4">ABC transporter ATP-binding protein</fullName>
    </submittedName>
</protein>
<dbReference type="PANTHER" id="PTHR43158:SF5">
    <property type="entry name" value="ABC TRANSPORTER, ATP-BINDING PROTEIN"/>
    <property type="match status" value="1"/>
</dbReference>
<dbReference type="PROSITE" id="PS50893">
    <property type="entry name" value="ABC_TRANSPORTER_2"/>
    <property type="match status" value="1"/>
</dbReference>